<dbReference type="EMBL" id="KZ821628">
    <property type="protein sequence ID" value="PYH67822.1"/>
    <property type="molecule type" value="Genomic_DNA"/>
</dbReference>
<accession>A0A319CHX4</accession>
<reference evidence="1" key="1">
    <citation type="submission" date="2016-12" db="EMBL/GenBank/DDBJ databases">
        <title>The genomes of Aspergillus section Nigri reveals drivers in fungal speciation.</title>
        <authorList>
            <consortium name="DOE Joint Genome Institute"/>
            <person name="Vesth T.C."/>
            <person name="Nybo J."/>
            <person name="Theobald S."/>
            <person name="Brandl J."/>
            <person name="Frisvad J.C."/>
            <person name="Nielsen K.F."/>
            <person name="Lyhne E.K."/>
            <person name="Kogle M.E."/>
            <person name="Kuo A."/>
            <person name="Riley R."/>
            <person name="Clum A."/>
            <person name="Nolan M."/>
            <person name="Lipzen A."/>
            <person name="Salamov A."/>
            <person name="Henrissat B."/>
            <person name="Wiebenga A."/>
            <person name="De Vries R.P."/>
            <person name="Grigoriev I.V."/>
            <person name="Mortensen U.H."/>
            <person name="Andersen M.R."/>
            <person name="Baker S.E."/>
        </authorList>
    </citation>
    <scope>NUCLEOTIDE SEQUENCE [LARGE SCALE GENOMIC DNA]</scope>
    <source>
        <strain evidence="1">CBS 113365</strain>
    </source>
</reference>
<evidence type="ECO:0000313" key="2">
    <source>
        <dbReference type="Proteomes" id="UP000248405"/>
    </source>
</evidence>
<keyword evidence="2" id="KW-1185">Reference proteome</keyword>
<organism evidence="1 2">
    <name type="scientific">Aspergillus vadensis (strain CBS 113365 / IMI 142717 / IBT 24658)</name>
    <dbReference type="NCBI Taxonomy" id="1448311"/>
    <lineage>
        <taxon>Eukaryota</taxon>
        <taxon>Fungi</taxon>
        <taxon>Dikarya</taxon>
        <taxon>Ascomycota</taxon>
        <taxon>Pezizomycotina</taxon>
        <taxon>Eurotiomycetes</taxon>
        <taxon>Eurotiomycetidae</taxon>
        <taxon>Eurotiales</taxon>
        <taxon>Aspergillaceae</taxon>
        <taxon>Aspergillus</taxon>
        <taxon>Aspergillus subgen. Circumdati</taxon>
    </lineage>
</organism>
<dbReference type="AlphaFoldDB" id="A0A319CHX4"/>
<dbReference type="OrthoDB" id="4207132at2759"/>
<name>A0A319CHX4_ASPVC</name>
<dbReference type="InterPro" id="IPR011009">
    <property type="entry name" value="Kinase-like_dom_sf"/>
</dbReference>
<evidence type="ECO:0000313" key="1">
    <source>
        <dbReference type="EMBL" id="PYH67822.1"/>
    </source>
</evidence>
<dbReference type="RefSeq" id="XP_025561616.1">
    <property type="nucleotide sequence ID" value="XM_025709549.1"/>
</dbReference>
<proteinExistence type="predicted"/>
<dbReference type="GeneID" id="37214141"/>
<sequence length="253" mass="29752">MASSTYSHKSLLDTRLDFEFGAWKVGRKLSSKIRKQEDPQGGFTYERHEVYEATRADQPSNTPDIIKVKKQHVYTVAIKIRYSEPSDGVYREIYNLSQLEDCRKIPKLLGYAFELQDSSNELPGGRSLGRISMASTHFQERSKTVFELHSLKRYGMYFLYIPGQKTLRELQSRHFTHWDPRRENIIWEPQSGQCFIVDLEDSEQHTDRTKDDVCLDAMEQLEYWGLIEGQYEGVLFFEKDKLLEDLKVRLYSK</sequence>
<protein>
    <recommendedName>
        <fullName evidence="3">Protein kinase domain-containing protein</fullName>
    </recommendedName>
</protein>
<dbReference type="SUPFAM" id="SSF56112">
    <property type="entry name" value="Protein kinase-like (PK-like)"/>
    <property type="match status" value="1"/>
</dbReference>
<evidence type="ECO:0008006" key="3">
    <source>
        <dbReference type="Google" id="ProtNLM"/>
    </source>
</evidence>
<dbReference type="Proteomes" id="UP000248405">
    <property type="component" value="Unassembled WGS sequence"/>
</dbReference>
<gene>
    <name evidence="1" type="ORF">BO88DRAFT_436257</name>
</gene>